<dbReference type="InterPro" id="IPR036514">
    <property type="entry name" value="SGNH_hydro_sf"/>
</dbReference>
<accession>A0A2T9Z889</accession>
<dbReference type="STRING" id="133381.A0A2T9Z889"/>
<evidence type="ECO:0000313" key="3">
    <source>
        <dbReference type="EMBL" id="PVV00809.1"/>
    </source>
</evidence>
<dbReference type="InterPro" id="IPR001087">
    <property type="entry name" value="GDSL"/>
</dbReference>
<dbReference type="EMBL" id="MBFS01001627">
    <property type="protein sequence ID" value="PVV00809.1"/>
    <property type="molecule type" value="Genomic_DNA"/>
</dbReference>
<feature type="chain" id="PRO_5015413594" description="SGNH hydrolase-type esterase domain-containing protein" evidence="2">
    <location>
        <begin position="21"/>
        <end position="395"/>
    </location>
</feature>
<evidence type="ECO:0000256" key="1">
    <source>
        <dbReference type="ARBA" id="ARBA00022801"/>
    </source>
</evidence>
<dbReference type="Gene3D" id="3.40.50.1110">
    <property type="entry name" value="SGNH hydrolase"/>
    <property type="match status" value="1"/>
</dbReference>
<dbReference type="InterPro" id="IPR051058">
    <property type="entry name" value="GDSL_Est/Lipase"/>
</dbReference>
<keyword evidence="2" id="KW-0732">Signal</keyword>
<dbReference type="Proteomes" id="UP000245609">
    <property type="component" value="Unassembled WGS sequence"/>
</dbReference>
<reference evidence="3 4" key="1">
    <citation type="journal article" date="2018" name="MBio">
        <title>Comparative Genomics Reveals the Core Gene Toolbox for the Fungus-Insect Symbiosis.</title>
        <authorList>
            <person name="Wang Y."/>
            <person name="Stata M."/>
            <person name="Wang W."/>
            <person name="Stajich J.E."/>
            <person name="White M.M."/>
            <person name="Moncalvo J.M."/>
        </authorList>
    </citation>
    <scope>NUCLEOTIDE SEQUENCE [LARGE SCALE GENOMIC DNA]</scope>
    <source>
        <strain evidence="3 4">SC-DP-2</strain>
    </source>
</reference>
<name>A0A2T9Z889_9FUNG</name>
<feature type="signal peptide" evidence="2">
    <location>
        <begin position="1"/>
        <end position="20"/>
    </location>
</feature>
<proteinExistence type="predicted"/>
<evidence type="ECO:0000313" key="4">
    <source>
        <dbReference type="Proteomes" id="UP000245609"/>
    </source>
</evidence>
<evidence type="ECO:0000256" key="2">
    <source>
        <dbReference type="SAM" id="SignalP"/>
    </source>
</evidence>
<dbReference type="PANTHER" id="PTHR45648:SF22">
    <property type="entry name" value="GDSL LIPASE_ACYLHYDROLASE FAMILY PROTEIN (AFU_ORTHOLOGUE AFUA_4G14700)"/>
    <property type="match status" value="1"/>
</dbReference>
<dbReference type="AlphaFoldDB" id="A0A2T9Z889"/>
<comment type="caution">
    <text evidence="3">The sequence shown here is derived from an EMBL/GenBank/DDBJ whole genome shotgun (WGS) entry which is preliminary data.</text>
</comment>
<dbReference type="SUPFAM" id="SSF52266">
    <property type="entry name" value="SGNH hydrolase"/>
    <property type="match status" value="1"/>
</dbReference>
<organism evidence="3 4">
    <name type="scientific">Smittium megazygosporum</name>
    <dbReference type="NCBI Taxonomy" id="133381"/>
    <lineage>
        <taxon>Eukaryota</taxon>
        <taxon>Fungi</taxon>
        <taxon>Fungi incertae sedis</taxon>
        <taxon>Zoopagomycota</taxon>
        <taxon>Kickxellomycotina</taxon>
        <taxon>Harpellomycetes</taxon>
        <taxon>Harpellales</taxon>
        <taxon>Legeriomycetaceae</taxon>
        <taxon>Smittium</taxon>
    </lineage>
</organism>
<dbReference type="OrthoDB" id="1600564at2759"/>
<dbReference type="CDD" id="cd01846">
    <property type="entry name" value="fatty_acyltransferase_like"/>
    <property type="match status" value="1"/>
</dbReference>
<dbReference type="PANTHER" id="PTHR45648">
    <property type="entry name" value="GDSL LIPASE/ACYLHYDROLASE FAMILY PROTEIN (AFU_ORTHOLOGUE AFUA_4G14700)"/>
    <property type="match status" value="1"/>
</dbReference>
<evidence type="ECO:0008006" key="5">
    <source>
        <dbReference type="Google" id="ProtNLM"/>
    </source>
</evidence>
<dbReference type="GO" id="GO:0016788">
    <property type="term" value="F:hydrolase activity, acting on ester bonds"/>
    <property type="evidence" value="ECO:0007669"/>
    <property type="project" value="InterPro"/>
</dbReference>
<gene>
    <name evidence="3" type="ORF">BB560_004796</name>
</gene>
<sequence length="395" mass="42825">MVSLLAFAVSVFSIASTISADANPYLIVFGNSLSDIGNIYNTTYPVPWWFSHFSNGPVWNEYLAYFKNYTLINYAIGGATSNNTSVSAFANYTAPVPSTLEQIALFNKTFGGKFNTSSIANDVAVLEIGANDLLDASALEAMSLIDVNDYSESIATNIYAAVLGIQELGYTKILVTNIPDVSITPAIKVFPDPGPQNVNNYAQMTNARLQDMFESSFTNNTSQSYVKIIDFYNIMSIATSELSEELGITNVDDACYPVANKTLISSCNNTDAYFFIDWIHPSTKVHALAAAIMSEVLNGTTVAYTPSQFVSIAERYNVTNVSSTSNFLYTSNTATTGKLNIQSYNILASQGNATQLIAAKNGEKVETVDPNKSFASHTTVNFVSMMIALLVLFMA</sequence>
<protein>
    <recommendedName>
        <fullName evidence="5">SGNH hydrolase-type esterase domain-containing protein</fullName>
    </recommendedName>
</protein>
<dbReference type="Pfam" id="PF00657">
    <property type="entry name" value="Lipase_GDSL"/>
    <property type="match status" value="1"/>
</dbReference>
<keyword evidence="1" id="KW-0378">Hydrolase</keyword>
<keyword evidence="4" id="KW-1185">Reference proteome</keyword>